<accession>A0A9R1X8T7</accession>
<organism evidence="1 2">
    <name type="scientific">Lactuca sativa</name>
    <name type="common">Garden lettuce</name>
    <dbReference type="NCBI Taxonomy" id="4236"/>
    <lineage>
        <taxon>Eukaryota</taxon>
        <taxon>Viridiplantae</taxon>
        <taxon>Streptophyta</taxon>
        <taxon>Embryophyta</taxon>
        <taxon>Tracheophyta</taxon>
        <taxon>Spermatophyta</taxon>
        <taxon>Magnoliopsida</taxon>
        <taxon>eudicotyledons</taxon>
        <taxon>Gunneridae</taxon>
        <taxon>Pentapetalae</taxon>
        <taxon>asterids</taxon>
        <taxon>campanulids</taxon>
        <taxon>Asterales</taxon>
        <taxon>Asteraceae</taxon>
        <taxon>Cichorioideae</taxon>
        <taxon>Cichorieae</taxon>
        <taxon>Lactucinae</taxon>
        <taxon>Lactuca</taxon>
    </lineage>
</organism>
<gene>
    <name evidence="1" type="ORF">LSAT_V11C600315940</name>
</gene>
<evidence type="ECO:0008006" key="3">
    <source>
        <dbReference type="Google" id="ProtNLM"/>
    </source>
</evidence>
<reference evidence="1 2" key="1">
    <citation type="journal article" date="2017" name="Nat. Commun.">
        <title>Genome assembly with in vitro proximity ligation data and whole-genome triplication in lettuce.</title>
        <authorList>
            <person name="Reyes-Chin-Wo S."/>
            <person name="Wang Z."/>
            <person name="Yang X."/>
            <person name="Kozik A."/>
            <person name="Arikit S."/>
            <person name="Song C."/>
            <person name="Xia L."/>
            <person name="Froenicke L."/>
            <person name="Lavelle D.O."/>
            <person name="Truco M.J."/>
            <person name="Xia R."/>
            <person name="Zhu S."/>
            <person name="Xu C."/>
            <person name="Xu H."/>
            <person name="Xu X."/>
            <person name="Cox K."/>
            <person name="Korf I."/>
            <person name="Meyers B.C."/>
            <person name="Michelmore R.W."/>
        </authorList>
    </citation>
    <scope>NUCLEOTIDE SEQUENCE [LARGE SCALE GENOMIC DNA]</scope>
    <source>
        <strain evidence="2">cv. Salinas</strain>
        <tissue evidence="1">Seedlings</tissue>
    </source>
</reference>
<evidence type="ECO:0000313" key="2">
    <source>
        <dbReference type="Proteomes" id="UP000235145"/>
    </source>
</evidence>
<dbReference type="EMBL" id="NBSK02000006">
    <property type="protein sequence ID" value="KAJ0199832.1"/>
    <property type="molecule type" value="Genomic_DNA"/>
</dbReference>
<name>A0A9R1X8T7_LACSA</name>
<dbReference type="Proteomes" id="UP000235145">
    <property type="component" value="Unassembled WGS sequence"/>
</dbReference>
<dbReference type="AlphaFoldDB" id="A0A9R1X8T7"/>
<proteinExistence type="predicted"/>
<protein>
    <recommendedName>
        <fullName evidence="3">DUF4216 domain-containing protein</fullName>
    </recommendedName>
</protein>
<evidence type="ECO:0000313" key="1">
    <source>
        <dbReference type="EMBL" id="KAJ0199832.1"/>
    </source>
</evidence>
<comment type="caution">
    <text evidence="1">The sequence shown here is derived from an EMBL/GenBank/DDBJ whole genome shotgun (WGS) entry which is preliminary data.</text>
</comment>
<keyword evidence="2" id="KW-1185">Reference proteome</keyword>
<sequence>MKGNDDPFVPSLQVKQVYYVRYLSMKDLKIWWWMLRTNSFKRMEHLPSTNSSANEVEEPMCLEEEYDDNLDDLDEDGEDEVELCDDYFDDEHT</sequence>